<gene>
    <name evidence="1" type="ORF">HNR40_010554</name>
</gene>
<protein>
    <submittedName>
        <fullName evidence="1">Putative GIY-YIG superfamily endonuclease</fullName>
    </submittedName>
</protein>
<comment type="caution">
    <text evidence="1">The sequence shown here is derived from an EMBL/GenBank/DDBJ whole genome shotgun (WGS) entry which is preliminary data.</text>
</comment>
<evidence type="ECO:0000313" key="1">
    <source>
        <dbReference type="EMBL" id="MBB5085041.1"/>
    </source>
</evidence>
<dbReference type="Proteomes" id="UP000568380">
    <property type="component" value="Unassembled WGS sequence"/>
</dbReference>
<proteinExistence type="predicted"/>
<dbReference type="GO" id="GO:0004519">
    <property type="term" value="F:endonuclease activity"/>
    <property type="evidence" value="ECO:0007669"/>
    <property type="project" value="UniProtKB-KW"/>
</dbReference>
<evidence type="ECO:0000313" key="2">
    <source>
        <dbReference type="Proteomes" id="UP000568380"/>
    </source>
</evidence>
<reference evidence="1 2" key="1">
    <citation type="submission" date="2020-08" db="EMBL/GenBank/DDBJ databases">
        <title>Genomic Encyclopedia of Type Strains, Phase IV (KMG-IV): sequencing the most valuable type-strain genomes for metagenomic binning, comparative biology and taxonomic classification.</title>
        <authorList>
            <person name="Goeker M."/>
        </authorList>
    </citation>
    <scope>NUCLEOTIDE SEQUENCE [LARGE SCALE GENOMIC DNA]</scope>
    <source>
        <strain evidence="1 2">DSM 45385</strain>
    </source>
</reference>
<keyword evidence="1" id="KW-0255">Endonuclease</keyword>
<accession>A0A7W8AH71</accession>
<dbReference type="AlphaFoldDB" id="A0A7W8AH71"/>
<sequence>MTGTVYLLHFAQPYRHARHYLGWTTDLQARLAAMPVS</sequence>
<keyword evidence="1" id="KW-0540">Nuclease</keyword>
<organism evidence="1 2">
    <name type="scientific">Nonomuraea endophytica</name>
    <dbReference type="NCBI Taxonomy" id="714136"/>
    <lineage>
        <taxon>Bacteria</taxon>
        <taxon>Bacillati</taxon>
        <taxon>Actinomycetota</taxon>
        <taxon>Actinomycetes</taxon>
        <taxon>Streptosporangiales</taxon>
        <taxon>Streptosporangiaceae</taxon>
        <taxon>Nonomuraea</taxon>
    </lineage>
</organism>
<name>A0A7W8AH71_9ACTN</name>
<keyword evidence="1" id="KW-0378">Hydrolase</keyword>
<keyword evidence="2" id="KW-1185">Reference proteome</keyword>
<dbReference type="EMBL" id="JACHIN010000030">
    <property type="protein sequence ID" value="MBB5085041.1"/>
    <property type="molecule type" value="Genomic_DNA"/>
</dbReference>